<dbReference type="SMART" id="SM00382">
    <property type="entry name" value="AAA"/>
    <property type="match status" value="1"/>
</dbReference>
<accession>A0A2K8UEK0</accession>
<evidence type="ECO:0000313" key="2">
    <source>
        <dbReference type="EMBL" id="AUB84006.1"/>
    </source>
</evidence>
<dbReference type="Pfam" id="PF22688">
    <property type="entry name" value="Hda_lid"/>
    <property type="match status" value="1"/>
</dbReference>
<dbReference type="AlphaFoldDB" id="A0A2K8UEK0"/>
<dbReference type="Gene3D" id="3.40.50.300">
    <property type="entry name" value="P-loop containing nucleotide triphosphate hydrolases"/>
    <property type="match status" value="1"/>
</dbReference>
<dbReference type="GO" id="GO:0032297">
    <property type="term" value="P:negative regulation of DNA-templated DNA replication initiation"/>
    <property type="evidence" value="ECO:0007669"/>
    <property type="project" value="InterPro"/>
</dbReference>
<evidence type="ECO:0000259" key="1">
    <source>
        <dbReference type="SMART" id="SM00382"/>
    </source>
</evidence>
<organism evidence="2 3">
    <name type="scientific">Candidatus Thiodictyon syntrophicum</name>
    <dbReference type="NCBI Taxonomy" id="1166950"/>
    <lineage>
        <taxon>Bacteria</taxon>
        <taxon>Pseudomonadati</taxon>
        <taxon>Pseudomonadota</taxon>
        <taxon>Gammaproteobacteria</taxon>
        <taxon>Chromatiales</taxon>
        <taxon>Chromatiaceae</taxon>
        <taxon>Thiodictyon</taxon>
    </lineage>
</organism>
<dbReference type="EMBL" id="CP020370">
    <property type="protein sequence ID" value="AUB84006.1"/>
    <property type="molecule type" value="Genomic_DNA"/>
</dbReference>
<name>A0A2K8UEK0_9GAMM</name>
<dbReference type="InterPro" id="IPR003593">
    <property type="entry name" value="AAA+_ATPase"/>
</dbReference>
<keyword evidence="3" id="KW-1185">Reference proteome</keyword>
<dbReference type="InterPro" id="IPR055199">
    <property type="entry name" value="Hda_lid"/>
</dbReference>
<gene>
    <name evidence="2" type="ORF">THSYN_25780</name>
</gene>
<dbReference type="InterPro" id="IPR027417">
    <property type="entry name" value="P-loop_NTPase"/>
</dbReference>
<dbReference type="InterPro" id="IPR017788">
    <property type="entry name" value="Hda"/>
</dbReference>
<sequence length="245" mass="26851">MTGSGRGPVPTPALQLHLPIELVREPTLAEYLPGPNAEAVAAVRGTASGQGEPFIFLFGPPETGKTHLLQAACLAAARAGRQAHYIPLGRPGIAPDILEALERLDLVALDDVHRIAGQPAWERAVFDLFNRLRERGRALVAAAAQPPDDLALGLADLRSRLHWGPRYRLLPLTEPDSETLLNESARRRGIPLPPEVTRYILTHHPRNPCALLDLVARIDSLSLREQRPPTIPLVRRIMRDDAGCR</sequence>
<dbReference type="InterPro" id="IPR013317">
    <property type="entry name" value="DnaA_dom"/>
</dbReference>
<dbReference type="Pfam" id="PF00308">
    <property type="entry name" value="Bac_DnaA"/>
    <property type="match status" value="1"/>
</dbReference>
<evidence type="ECO:0000313" key="3">
    <source>
        <dbReference type="Proteomes" id="UP000232638"/>
    </source>
</evidence>
<dbReference type="KEGG" id="tsy:THSYN_25780"/>
<proteinExistence type="predicted"/>
<dbReference type="NCBIfam" id="TIGR03420">
    <property type="entry name" value="DnaA_homol_Hda"/>
    <property type="match status" value="1"/>
</dbReference>
<protein>
    <submittedName>
        <fullName evidence="2">DnaA regulatory inactivator Hda</fullName>
    </submittedName>
</protein>
<dbReference type="Proteomes" id="UP000232638">
    <property type="component" value="Chromosome"/>
</dbReference>
<dbReference type="PANTHER" id="PTHR30050">
    <property type="entry name" value="CHROMOSOMAL REPLICATION INITIATOR PROTEIN DNAA"/>
    <property type="match status" value="1"/>
</dbReference>
<dbReference type="SUPFAM" id="SSF52540">
    <property type="entry name" value="P-loop containing nucleoside triphosphate hydrolases"/>
    <property type="match status" value="1"/>
</dbReference>
<dbReference type="PANTHER" id="PTHR30050:SF5">
    <property type="entry name" value="DNAA REGULATORY INACTIVATOR HDA"/>
    <property type="match status" value="1"/>
</dbReference>
<feature type="domain" description="AAA+ ATPase" evidence="1">
    <location>
        <begin position="51"/>
        <end position="168"/>
    </location>
</feature>
<dbReference type="GO" id="GO:0006270">
    <property type="term" value="P:DNA replication initiation"/>
    <property type="evidence" value="ECO:0007669"/>
    <property type="project" value="TreeGrafter"/>
</dbReference>
<reference evidence="2 3" key="1">
    <citation type="submission" date="2017-03" db="EMBL/GenBank/DDBJ databases">
        <title>Complete genome sequence of Candidatus 'Thiodictyon syntrophicum' sp. nov. strain Cad16T, a photolithoautotroph purple sulfur bacterium isolated from an alpine meromictic lake.</title>
        <authorList>
            <person name="Luedin S.M."/>
            <person name="Pothier J.F."/>
            <person name="Danza F."/>
            <person name="Storelli N."/>
            <person name="Wittwer M."/>
            <person name="Tonolla M."/>
        </authorList>
    </citation>
    <scope>NUCLEOTIDE SEQUENCE [LARGE SCALE GENOMIC DNA]</scope>
    <source>
        <strain evidence="2 3">Cad16T</strain>
    </source>
</reference>
<dbReference type="Gene3D" id="1.10.8.60">
    <property type="match status" value="1"/>
</dbReference>